<proteinExistence type="predicted"/>
<dbReference type="CDD" id="cd02440">
    <property type="entry name" value="AdoMet_MTases"/>
    <property type="match status" value="1"/>
</dbReference>
<keyword evidence="3" id="KW-0489">Methyltransferase</keyword>
<dbReference type="InterPro" id="IPR029063">
    <property type="entry name" value="SAM-dependent_MTases_sf"/>
</dbReference>
<dbReference type="PANTHER" id="PTHR44068:SF1">
    <property type="entry name" value="HYPOTHETICAL LOC100005854"/>
    <property type="match status" value="1"/>
</dbReference>
<evidence type="ECO:0000256" key="1">
    <source>
        <dbReference type="ARBA" id="ARBA00022679"/>
    </source>
</evidence>
<keyword evidence="1" id="KW-0808">Transferase</keyword>
<dbReference type="Gene3D" id="3.40.50.150">
    <property type="entry name" value="Vaccinia Virus protein VP39"/>
    <property type="match status" value="1"/>
</dbReference>
<comment type="caution">
    <text evidence="3">The sequence shown here is derived from an EMBL/GenBank/DDBJ whole genome shotgun (WGS) entry which is preliminary data.</text>
</comment>
<dbReference type="Pfam" id="PF08241">
    <property type="entry name" value="Methyltransf_11"/>
    <property type="match status" value="1"/>
</dbReference>
<dbReference type="RefSeq" id="WP_275230041.1">
    <property type="nucleotide sequence ID" value="NZ_JARESE010000070.1"/>
</dbReference>
<accession>A0ABT5WVI1</accession>
<dbReference type="GO" id="GO:0008168">
    <property type="term" value="F:methyltransferase activity"/>
    <property type="evidence" value="ECO:0007669"/>
    <property type="project" value="UniProtKB-KW"/>
</dbReference>
<evidence type="ECO:0000259" key="2">
    <source>
        <dbReference type="Pfam" id="PF08241"/>
    </source>
</evidence>
<dbReference type="PANTHER" id="PTHR44068">
    <property type="entry name" value="ZGC:194242"/>
    <property type="match status" value="1"/>
</dbReference>
<gene>
    <name evidence="3" type="ORF">PYV00_19705</name>
</gene>
<dbReference type="SUPFAM" id="SSF53335">
    <property type="entry name" value="S-adenosyl-L-methionine-dependent methyltransferases"/>
    <property type="match status" value="1"/>
</dbReference>
<organism evidence="3 4">
    <name type="scientific">Novosphingobium album</name>
    <name type="common">ex Liu et al. 2023</name>
    <dbReference type="NCBI Taxonomy" id="3031130"/>
    <lineage>
        <taxon>Bacteria</taxon>
        <taxon>Pseudomonadati</taxon>
        <taxon>Pseudomonadota</taxon>
        <taxon>Alphaproteobacteria</taxon>
        <taxon>Sphingomonadales</taxon>
        <taxon>Sphingomonadaceae</taxon>
        <taxon>Novosphingobium</taxon>
    </lineage>
</organism>
<dbReference type="InterPro" id="IPR050447">
    <property type="entry name" value="Erg6_SMT_methyltransf"/>
</dbReference>
<protein>
    <submittedName>
        <fullName evidence="3">Methyltransferase domain-containing protein</fullName>
    </submittedName>
</protein>
<keyword evidence="4" id="KW-1185">Reference proteome</keyword>
<reference evidence="3 4" key="1">
    <citation type="submission" date="2023-03" db="EMBL/GenBank/DDBJ databases">
        <title>NovoSphingobium album sp. nov. isolated from polycyclic aromatic hydrocarbons- and heavy-metal polluted soil.</title>
        <authorList>
            <person name="Liu Z."/>
            <person name="Wang K."/>
        </authorList>
    </citation>
    <scope>NUCLEOTIDE SEQUENCE [LARGE SCALE GENOMIC DNA]</scope>
    <source>
        <strain evidence="3 4">H3SJ31-1</strain>
    </source>
</reference>
<evidence type="ECO:0000313" key="4">
    <source>
        <dbReference type="Proteomes" id="UP001216253"/>
    </source>
</evidence>
<name>A0ABT5WVI1_9SPHN</name>
<dbReference type="EMBL" id="JARESE010000070">
    <property type="protein sequence ID" value="MDE8653920.1"/>
    <property type="molecule type" value="Genomic_DNA"/>
</dbReference>
<sequence>MVFSRALARQLARPTGSAGRWLGKAMDIANRKPLRLAVDLIAPAPGEAILDAGCGTGAAMAEMLRRADCSMTGADISATMLEEARRKLGTRAACVLAPLEALPFADATFDAVLALNVLYFCRPDQGMLRSIHRVLKPGGRLCAYVSDRRSMEGWPLVREGYHRLYDRSELVAALVSAGFALDAVAVHDVRVTRKVGGLLALARR</sequence>
<evidence type="ECO:0000313" key="3">
    <source>
        <dbReference type="EMBL" id="MDE8653920.1"/>
    </source>
</evidence>
<dbReference type="Proteomes" id="UP001216253">
    <property type="component" value="Unassembled WGS sequence"/>
</dbReference>
<dbReference type="InterPro" id="IPR013216">
    <property type="entry name" value="Methyltransf_11"/>
</dbReference>
<feature type="domain" description="Methyltransferase type 11" evidence="2">
    <location>
        <begin position="50"/>
        <end position="142"/>
    </location>
</feature>
<dbReference type="GO" id="GO:0032259">
    <property type="term" value="P:methylation"/>
    <property type="evidence" value="ECO:0007669"/>
    <property type="project" value="UniProtKB-KW"/>
</dbReference>